<sequence length="92" mass="10894">MIETFRHKDLRMFFEKGDASKIKQSHLKRLRLVLAKLHTAEKIKDMDFPGSGLHPLKGDKEDFWSVGISGNWRLIFRFDKGHAYDVDYIDYH</sequence>
<dbReference type="InterPro" id="IPR007711">
    <property type="entry name" value="HigB-1"/>
</dbReference>
<comment type="caution">
    <text evidence="1">The sequence shown here is derived from an EMBL/GenBank/DDBJ whole genome shotgun (WGS) entry which is preliminary data.</text>
</comment>
<proteinExistence type="predicted"/>
<dbReference type="EMBL" id="ADBV01003338">
    <property type="protein sequence ID" value="EJW81826.1"/>
    <property type="molecule type" value="Genomic_DNA"/>
</dbReference>
<evidence type="ECO:0000313" key="1">
    <source>
        <dbReference type="EMBL" id="EJW81826.1"/>
    </source>
</evidence>
<dbReference type="AlphaFoldDB" id="J9EH72"/>
<dbReference type="Pfam" id="PF05015">
    <property type="entry name" value="HigB-like_toxin"/>
    <property type="match status" value="1"/>
</dbReference>
<dbReference type="SUPFAM" id="SSF143011">
    <property type="entry name" value="RelE-like"/>
    <property type="match status" value="1"/>
</dbReference>
<dbReference type="InterPro" id="IPR035093">
    <property type="entry name" value="RelE/ParE_toxin_dom_sf"/>
</dbReference>
<evidence type="ECO:0000313" key="2">
    <source>
        <dbReference type="Proteomes" id="UP000004810"/>
    </source>
</evidence>
<dbReference type="PANTHER" id="PTHR40266">
    <property type="entry name" value="TOXIN HIGB-1"/>
    <property type="match status" value="1"/>
</dbReference>
<organism evidence="1 2">
    <name type="scientific">Wuchereria bancrofti</name>
    <dbReference type="NCBI Taxonomy" id="6293"/>
    <lineage>
        <taxon>Eukaryota</taxon>
        <taxon>Metazoa</taxon>
        <taxon>Ecdysozoa</taxon>
        <taxon>Nematoda</taxon>
        <taxon>Chromadorea</taxon>
        <taxon>Rhabditida</taxon>
        <taxon>Spirurina</taxon>
        <taxon>Spiruromorpha</taxon>
        <taxon>Filarioidea</taxon>
        <taxon>Onchocercidae</taxon>
        <taxon>Wuchereria</taxon>
    </lineage>
</organism>
<dbReference type="Gene3D" id="3.30.2310.20">
    <property type="entry name" value="RelE-like"/>
    <property type="match status" value="1"/>
</dbReference>
<protein>
    <submittedName>
        <fullName evidence="1">Plasmid maintenance system killer</fullName>
    </submittedName>
</protein>
<name>J9EH72_WUCBA</name>
<dbReference type="PANTHER" id="PTHR40266:SF2">
    <property type="entry name" value="TOXIN HIGB-1"/>
    <property type="match status" value="1"/>
</dbReference>
<accession>J9EH72</accession>
<dbReference type="Proteomes" id="UP000004810">
    <property type="component" value="Unassembled WGS sequence"/>
</dbReference>
<gene>
    <name evidence="1" type="ORF">WUBG_07268</name>
</gene>
<reference evidence="2" key="1">
    <citation type="submission" date="2012-08" db="EMBL/GenBank/DDBJ databases">
        <title>The Genome Sequence of Wuchereria bancrofti.</title>
        <authorList>
            <person name="Nutman T.B."/>
            <person name="Fink D.L."/>
            <person name="Russ C."/>
            <person name="Young S."/>
            <person name="Zeng Q."/>
            <person name="Koehrsen M."/>
            <person name="Alvarado L."/>
            <person name="Berlin A."/>
            <person name="Chapman S.B."/>
            <person name="Chen Z."/>
            <person name="Freedman E."/>
            <person name="Gellesch M."/>
            <person name="Goldberg J."/>
            <person name="Griggs A."/>
            <person name="Gujja S."/>
            <person name="Heilman E.R."/>
            <person name="Heiman D."/>
            <person name="Hepburn T."/>
            <person name="Howarth C."/>
            <person name="Jen D."/>
            <person name="Larson L."/>
            <person name="Lewis B."/>
            <person name="Mehta T."/>
            <person name="Park D."/>
            <person name="Pearson M."/>
            <person name="Roberts A."/>
            <person name="Saif S."/>
            <person name="Shea T."/>
            <person name="Shenoy N."/>
            <person name="Sisk P."/>
            <person name="Stolte C."/>
            <person name="Sykes S."/>
            <person name="Walk T."/>
            <person name="White J."/>
            <person name="Yandava C."/>
            <person name="Haas B."/>
            <person name="Henn M.R."/>
            <person name="Nusbaum C."/>
            <person name="Birren B."/>
        </authorList>
    </citation>
    <scope>NUCLEOTIDE SEQUENCE [LARGE SCALE GENOMIC DNA]</scope>
    <source>
        <strain evidence="2">NA</strain>
    </source>
</reference>